<dbReference type="Proteomes" id="UP001060085">
    <property type="component" value="Linkage Group LG04"/>
</dbReference>
<evidence type="ECO:0000313" key="1">
    <source>
        <dbReference type="EMBL" id="KAI5668567.1"/>
    </source>
</evidence>
<comment type="caution">
    <text evidence="1">The sequence shown here is derived from an EMBL/GenBank/DDBJ whole genome shotgun (WGS) entry which is preliminary data.</text>
</comment>
<reference evidence="2" key="1">
    <citation type="journal article" date="2023" name="Nat. Plants">
        <title>Single-cell RNA sequencing provides a high-resolution roadmap for understanding the multicellular compartmentation of specialized metabolism.</title>
        <authorList>
            <person name="Sun S."/>
            <person name="Shen X."/>
            <person name="Li Y."/>
            <person name="Li Y."/>
            <person name="Wang S."/>
            <person name="Li R."/>
            <person name="Zhang H."/>
            <person name="Shen G."/>
            <person name="Guo B."/>
            <person name="Wei J."/>
            <person name="Xu J."/>
            <person name="St-Pierre B."/>
            <person name="Chen S."/>
            <person name="Sun C."/>
        </authorList>
    </citation>
    <scope>NUCLEOTIDE SEQUENCE [LARGE SCALE GENOMIC DNA]</scope>
</reference>
<proteinExistence type="predicted"/>
<accession>A0ACC0B7D6</accession>
<evidence type="ECO:0000313" key="2">
    <source>
        <dbReference type="Proteomes" id="UP001060085"/>
    </source>
</evidence>
<organism evidence="1 2">
    <name type="scientific">Catharanthus roseus</name>
    <name type="common">Madagascar periwinkle</name>
    <name type="synonym">Vinca rosea</name>
    <dbReference type="NCBI Taxonomy" id="4058"/>
    <lineage>
        <taxon>Eukaryota</taxon>
        <taxon>Viridiplantae</taxon>
        <taxon>Streptophyta</taxon>
        <taxon>Embryophyta</taxon>
        <taxon>Tracheophyta</taxon>
        <taxon>Spermatophyta</taxon>
        <taxon>Magnoliopsida</taxon>
        <taxon>eudicotyledons</taxon>
        <taxon>Gunneridae</taxon>
        <taxon>Pentapetalae</taxon>
        <taxon>asterids</taxon>
        <taxon>lamiids</taxon>
        <taxon>Gentianales</taxon>
        <taxon>Apocynaceae</taxon>
        <taxon>Rauvolfioideae</taxon>
        <taxon>Vinceae</taxon>
        <taxon>Catharanthinae</taxon>
        <taxon>Catharanthus</taxon>
    </lineage>
</organism>
<sequence>MDNRFHRRRNGSCGRSSQSLEHIFRFPNHNPITLPTLYGNLVPTYYLEWESEVEYLFCVYRVSEDDKDSCDSVSDESIEEEEEIEIERKDRVEEKESLVEESCFFDSMSTLFEEKYIKEAQGEKEQVKLEKIENINESLGKSESVHGSSMNSLSSEVLNPFANETNSSFVSKFSCVHNFGVSRKNQEGRLPDKPIKILNFFPSNSYLCFEIYFKEINLLLLVFNENGDHLYFINFHGTLHEKKYLIKFNSSSCDISLPISRVDDYNFNVAEVDSFVLGVEDKGEVMEKELSITHEDISISFSLNPFNFL</sequence>
<keyword evidence="2" id="KW-1185">Reference proteome</keyword>
<name>A0ACC0B7D6_CATRO</name>
<gene>
    <name evidence="1" type="ORF">M9H77_18420</name>
</gene>
<protein>
    <submittedName>
        <fullName evidence="1">Uncharacterized protein</fullName>
    </submittedName>
</protein>
<dbReference type="EMBL" id="CM044704">
    <property type="protein sequence ID" value="KAI5668567.1"/>
    <property type="molecule type" value="Genomic_DNA"/>
</dbReference>